<evidence type="ECO:0000313" key="2">
    <source>
        <dbReference type="EMBL" id="MDQ0494729.1"/>
    </source>
</evidence>
<feature type="compositionally biased region" description="Polar residues" evidence="1">
    <location>
        <begin position="142"/>
        <end position="154"/>
    </location>
</feature>
<evidence type="ECO:0000313" key="3">
    <source>
        <dbReference type="Proteomes" id="UP001242811"/>
    </source>
</evidence>
<dbReference type="PANTHER" id="PTHR34796:SF1">
    <property type="entry name" value="EXPRESSED PROTEIN"/>
    <property type="match status" value="1"/>
</dbReference>
<dbReference type="InterPro" id="IPR023203">
    <property type="entry name" value="TTHA0068_sf"/>
</dbReference>
<name>A0ABU0KZJ4_9BACL</name>
<protein>
    <submittedName>
        <fullName evidence="2">Metal-dependent hydrolase</fullName>
    </submittedName>
</protein>
<dbReference type="Pfam" id="PF03745">
    <property type="entry name" value="DUF309"/>
    <property type="match status" value="1"/>
</dbReference>
<organism evidence="2 3">
    <name type="scientific">Paenibacillus brasilensis</name>
    <dbReference type="NCBI Taxonomy" id="128574"/>
    <lineage>
        <taxon>Bacteria</taxon>
        <taxon>Bacillati</taxon>
        <taxon>Bacillota</taxon>
        <taxon>Bacilli</taxon>
        <taxon>Bacillales</taxon>
        <taxon>Paenibacillaceae</taxon>
        <taxon>Paenibacillus</taxon>
    </lineage>
</organism>
<comment type="caution">
    <text evidence="2">The sequence shown here is derived from an EMBL/GenBank/DDBJ whole genome shotgun (WGS) entry which is preliminary data.</text>
</comment>
<gene>
    <name evidence="2" type="ORF">QOZ95_002895</name>
</gene>
<keyword evidence="2" id="KW-0378">Hydrolase</keyword>
<sequence length="193" mass="22166">MNNKMVNLSYEPLYVTYLVYFNRDRDYFECHEVLEELWLRLDRDPVYKGLLQIAVGLFHFRNGNYRGGHMMLDSAVHRLEHTPPQALGINMAKLVDEARACARQLAEFVAAGKEQLLHQPPVYRDLTIEIVDPGLRRAVNNVSPSIPANVPQQRRPQRGEKHEQRQQALEASIRRRQAAYDSCIASPETKGAT</sequence>
<dbReference type="GO" id="GO:0016787">
    <property type="term" value="F:hydrolase activity"/>
    <property type="evidence" value="ECO:0007669"/>
    <property type="project" value="UniProtKB-KW"/>
</dbReference>
<dbReference type="Gene3D" id="1.10.3450.10">
    <property type="entry name" value="TTHA0068-like"/>
    <property type="match status" value="1"/>
</dbReference>
<dbReference type="EMBL" id="JAUSWA010000015">
    <property type="protein sequence ID" value="MDQ0494729.1"/>
    <property type="molecule type" value="Genomic_DNA"/>
</dbReference>
<keyword evidence="3" id="KW-1185">Reference proteome</keyword>
<evidence type="ECO:0000256" key="1">
    <source>
        <dbReference type="SAM" id="MobiDB-lite"/>
    </source>
</evidence>
<dbReference type="SUPFAM" id="SSF140663">
    <property type="entry name" value="TTHA0068-like"/>
    <property type="match status" value="1"/>
</dbReference>
<dbReference type="Proteomes" id="UP001242811">
    <property type="component" value="Unassembled WGS sequence"/>
</dbReference>
<accession>A0ABU0KZJ4</accession>
<proteinExistence type="predicted"/>
<dbReference type="InterPro" id="IPR005500">
    <property type="entry name" value="DUF309"/>
</dbReference>
<dbReference type="PANTHER" id="PTHR34796">
    <property type="entry name" value="EXPRESSED PROTEIN"/>
    <property type="match status" value="1"/>
</dbReference>
<reference evidence="2 3" key="1">
    <citation type="submission" date="2023-07" db="EMBL/GenBank/DDBJ databases">
        <title>Genomic Encyclopedia of Type Strains, Phase IV (KMG-IV): sequencing the most valuable type-strain genomes for metagenomic binning, comparative biology and taxonomic classification.</title>
        <authorList>
            <person name="Goeker M."/>
        </authorList>
    </citation>
    <scope>NUCLEOTIDE SEQUENCE [LARGE SCALE GENOMIC DNA]</scope>
    <source>
        <strain evidence="2 3">DSM 14914</strain>
    </source>
</reference>
<feature type="region of interest" description="Disordered" evidence="1">
    <location>
        <begin position="142"/>
        <end position="174"/>
    </location>
</feature>